<sequence>MNVSEQFRVYRSERTTVYAVVSWAALFCAYALFVKAFIAKLSPPMSEAAKSKGILRDQLSRDIASCIVAITTHTFLGPMALYLSLSYHAAGNPASLACFLLEPPRPVDVTRELWCCRIGEMFTGNILYQSIFWLLRWETGIEMLLHHIGFFVAGYLILDLTCFGKLASAAMSMEVSSVFLSVHLMTRQIDGRRCALISDLAAAVFALTFLGIRIFWYGYVVAEFNYFWFLEPEKLPQNLSPVKTSMAHLIFTLGWFLQLYWSKLVVSKVWRAARGMMGKDPAQ</sequence>
<protein>
    <submittedName>
        <fullName evidence="7">CLPB protein</fullName>
    </submittedName>
</protein>
<feature type="transmembrane region" description="Helical" evidence="5">
    <location>
        <begin position="239"/>
        <end position="261"/>
    </location>
</feature>
<feature type="domain" description="TLC" evidence="6">
    <location>
        <begin position="65"/>
        <end position="266"/>
    </location>
</feature>
<organism evidence="7 8">
    <name type="scientific">Symbiodinium natans</name>
    <dbReference type="NCBI Taxonomy" id="878477"/>
    <lineage>
        <taxon>Eukaryota</taxon>
        <taxon>Sar</taxon>
        <taxon>Alveolata</taxon>
        <taxon>Dinophyceae</taxon>
        <taxon>Suessiales</taxon>
        <taxon>Symbiodiniaceae</taxon>
        <taxon>Symbiodinium</taxon>
    </lineage>
</organism>
<evidence type="ECO:0000313" key="8">
    <source>
        <dbReference type="Proteomes" id="UP000604046"/>
    </source>
</evidence>
<evidence type="ECO:0000256" key="5">
    <source>
        <dbReference type="SAM" id="Phobius"/>
    </source>
</evidence>
<gene>
    <name evidence="7" type="primary">CLPB</name>
    <name evidence="7" type="ORF">SNAT2548_LOCUS3656</name>
</gene>
<comment type="caution">
    <text evidence="7">The sequence shown here is derived from an EMBL/GenBank/DDBJ whole genome shotgun (WGS) entry which is preliminary data.</text>
</comment>
<feature type="transmembrane region" description="Helical" evidence="5">
    <location>
        <begin position="20"/>
        <end position="42"/>
    </location>
</feature>
<keyword evidence="4 5" id="KW-0472">Membrane</keyword>
<keyword evidence="2 5" id="KW-0812">Transmembrane</keyword>
<dbReference type="Proteomes" id="UP000604046">
    <property type="component" value="Unassembled WGS sequence"/>
</dbReference>
<evidence type="ECO:0000259" key="6">
    <source>
        <dbReference type="Pfam" id="PF03798"/>
    </source>
</evidence>
<dbReference type="InterPro" id="IPR006634">
    <property type="entry name" value="TLC-dom"/>
</dbReference>
<dbReference type="OrthoDB" id="422565at2759"/>
<evidence type="ECO:0000256" key="4">
    <source>
        <dbReference type="ARBA" id="ARBA00023136"/>
    </source>
</evidence>
<keyword evidence="8" id="KW-1185">Reference proteome</keyword>
<evidence type="ECO:0000313" key="7">
    <source>
        <dbReference type="EMBL" id="CAE7030130.1"/>
    </source>
</evidence>
<dbReference type="Pfam" id="PF03798">
    <property type="entry name" value="TRAM_LAG1_CLN8"/>
    <property type="match status" value="1"/>
</dbReference>
<accession>A0A812I9S2</accession>
<name>A0A812I9S2_9DINO</name>
<dbReference type="EMBL" id="CAJNDS010000224">
    <property type="protein sequence ID" value="CAE7030130.1"/>
    <property type="molecule type" value="Genomic_DNA"/>
</dbReference>
<dbReference type="AlphaFoldDB" id="A0A812I9S2"/>
<feature type="transmembrane region" description="Helical" evidence="5">
    <location>
        <begin position="63"/>
        <end position="85"/>
    </location>
</feature>
<dbReference type="GO" id="GO:0016020">
    <property type="term" value="C:membrane"/>
    <property type="evidence" value="ECO:0007669"/>
    <property type="project" value="UniProtKB-SubCell"/>
</dbReference>
<evidence type="ECO:0000256" key="2">
    <source>
        <dbReference type="ARBA" id="ARBA00022692"/>
    </source>
</evidence>
<keyword evidence="3 5" id="KW-1133">Transmembrane helix</keyword>
<evidence type="ECO:0000256" key="1">
    <source>
        <dbReference type="ARBA" id="ARBA00004141"/>
    </source>
</evidence>
<proteinExistence type="predicted"/>
<comment type="subcellular location">
    <subcellularLocation>
        <location evidence="1">Membrane</location>
        <topology evidence="1">Multi-pass membrane protein</topology>
    </subcellularLocation>
</comment>
<feature type="transmembrane region" description="Helical" evidence="5">
    <location>
        <begin position="194"/>
        <end position="219"/>
    </location>
</feature>
<reference evidence="7" key="1">
    <citation type="submission" date="2021-02" db="EMBL/GenBank/DDBJ databases">
        <authorList>
            <person name="Dougan E. K."/>
            <person name="Rhodes N."/>
            <person name="Thang M."/>
            <person name="Chan C."/>
        </authorList>
    </citation>
    <scope>NUCLEOTIDE SEQUENCE</scope>
</reference>
<evidence type="ECO:0000256" key="3">
    <source>
        <dbReference type="ARBA" id="ARBA00022989"/>
    </source>
</evidence>